<dbReference type="GO" id="GO:0005737">
    <property type="term" value="C:cytoplasm"/>
    <property type="evidence" value="ECO:0007669"/>
    <property type="project" value="TreeGrafter"/>
</dbReference>
<name>A0A7R7ELF1_9FIRM</name>
<dbReference type="PANTHER" id="PTHR11215:SF1">
    <property type="entry name" value="MYG1 EXONUCLEASE"/>
    <property type="match status" value="1"/>
</dbReference>
<dbReference type="RefSeq" id="WP_271712323.1">
    <property type="nucleotide sequence ID" value="NZ_AP024169.1"/>
</dbReference>
<dbReference type="AlphaFoldDB" id="A0A7R7ELF1"/>
<accession>A0A7R7ELF1</accession>
<evidence type="ECO:0000256" key="1">
    <source>
        <dbReference type="ARBA" id="ARBA00010105"/>
    </source>
</evidence>
<dbReference type="InterPro" id="IPR003226">
    <property type="entry name" value="MYG1_exonuclease"/>
</dbReference>
<proteinExistence type="inferred from homology"/>
<reference evidence="2 3" key="1">
    <citation type="submission" date="2020-11" db="EMBL/GenBank/DDBJ databases">
        <title>Draft genome sequencing of a Lachnospiraceae strain isolated from anoxic soil subjected to BSD treatment.</title>
        <authorList>
            <person name="Uek A."/>
            <person name="Tonouchi A."/>
        </authorList>
    </citation>
    <scope>NUCLEOTIDE SEQUENCE [LARGE SCALE GENOMIC DNA]</scope>
    <source>
        <strain evidence="2 3">TB5</strain>
    </source>
</reference>
<dbReference type="KEGG" id="ahb:bsdtb5_24750"/>
<dbReference type="EMBL" id="AP024169">
    <property type="protein sequence ID" value="BCN31180.1"/>
    <property type="molecule type" value="Genomic_DNA"/>
</dbReference>
<comment type="similarity">
    <text evidence="1">Belongs to the MYG1 family.</text>
</comment>
<dbReference type="PANTHER" id="PTHR11215">
    <property type="entry name" value="METAL DEPENDENT HYDROLASE - RELATED"/>
    <property type="match status" value="1"/>
</dbReference>
<evidence type="ECO:0000313" key="3">
    <source>
        <dbReference type="Proteomes" id="UP000595897"/>
    </source>
</evidence>
<organism evidence="2 3">
    <name type="scientific">Anaeromicropila herbilytica</name>
    <dbReference type="NCBI Taxonomy" id="2785025"/>
    <lineage>
        <taxon>Bacteria</taxon>
        <taxon>Bacillati</taxon>
        <taxon>Bacillota</taxon>
        <taxon>Clostridia</taxon>
        <taxon>Lachnospirales</taxon>
        <taxon>Lachnospiraceae</taxon>
        <taxon>Anaeromicropila</taxon>
    </lineage>
</organism>
<dbReference type="Proteomes" id="UP000595897">
    <property type="component" value="Chromosome"/>
</dbReference>
<gene>
    <name evidence="2" type="primary">myg1</name>
    <name evidence="2" type="ORF">bsdtb5_24750</name>
</gene>
<evidence type="ECO:0000313" key="2">
    <source>
        <dbReference type="EMBL" id="BCN31180.1"/>
    </source>
</evidence>
<dbReference type="Pfam" id="PF03690">
    <property type="entry name" value="MYG1_exonuc"/>
    <property type="match status" value="1"/>
</dbReference>
<sequence>MNNSTMKAITHAGKFHADDVFSTALLKIIYPELSLTRTFEVDSNFDGIVYDIGGGEFDHHQEGARVRENGIPYASFGLLWEKYGKGLVGEEEASRFDERFIQPIDEDDNTGCGSSIASIISSFNPSWDSNDSYDECFFEAVEFAKTILTKKFNMSKSMEKAKTLVEHAYENSKDQIVILPQFAPWKMVLCNTDTEFVIYPSNRGGYNAQGVPKEPDSNENKYSFPEEWAGKSEAELPTISGVQTLTFCHNSRFLIATKTLEDAILACRITKQLHRNE</sequence>
<dbReference type="GO" id="GO:0016787">
    <property type="term" value="F:hydrolase activity"/>
    <property type="evidence" value="ECO:0007669"/>
    <property type="project" value="UniProtKB-KW"/>
</dbReference>
<keyword evidence="2" id="KW-0378">Hydrolase</keyword>
<protein>
    <submittedName>
        <fullName evidence="2">Metal-dependent hydrolase</fullName>
    </submittedName>
</protein>
<keyword evidence="3" id="KW-1185">Reference proteome</keyword>